<feature type="signal peptide" evidence="1">
    <location>
        <begin position="1"/>
        <end position="19"/>
    </location>
</feature>
<feature type="chain" id="PRO_5012145059" evidence="1">
    <location>
        <begin position="20"/>
        <end position="308"/>
    </location>
</feature>
<dbReference type="Proteomes" id="UP000192678">
    <property type="component" value="Unassembled WGS sequence"/>
</dbReference>
<evidence type="ECO:0000256" key="1">
    <source>
        <dbReference type="SAM" id="SignalP"/>
    </source>
</evidence>
<name>A0A1W2EP50_9SPHI</name>
<protein>
    <submittedName>
        <fullName evidence="2">Uncharacterized protein</fullName>
    </submittedName>
</protein>
<sequence>MKKIFLVLLLLVSVQYAGAVCSGFSIGKSEKLGNQILKTKDKLSIYTANGIELTMRRVQKDFIAGKPSYYDIWQLWESFAVEHGKRVTKIVRGGEWETAIRLKQDFVGGSLHGFEKKTSVEFMLDGKRLDEAADVPLTPFKKMVVKQYSDLYQLNSETEKIATIIKIWEIGEQNEITIKQEIKWLTEQNVVAAYMTMIPVVRQENGVLVTSKASRDDVAGIVDVSQEGHVNDLGARNKNSTSKKLKIWGEHYGIAIHVDRGKNLPNGSLWVSNAKMYNKVYLDYCGNHVVKAGEIFSITSLISFLVYQ</sequence>
<keyword evidence="3" id="KW-1185">Reference proteome</keyword>
<evidence type="ECO:0000313" key="2">
    <source>
        <dbReference type="EMBL" id="SMD11470.1"/>
    </source>
</evidence>
<organism evidence="2 3">
    <name type="scientific">Pedobacter nyackensis</name>
    <dbReference type="NCBI Taxonomy" id="475255"/>
    <lineage>
        <taxon>Bacteria</taxon>
        <taxon>Pseudomonadati</taxon>
        <taxon>Bacteroidota</taxon>
        <taxon>Sphingobacteriia</taxon>
        <taxon>Sphingobacteriales</taxon>
        <taxon>Sphingobacteriaceae</taxon>
        <taxon>Pedobacter</taxon>
    </lineage>
</organism>
<dbReference type="EMBL" id="FWYB01000014">
    <property type="protein sequence ID" value="SMD11470.1"/>
    <property type="molecule type" value="Genomic_DNA"/>
</dbReference>
<dbReference type="RefSeq" id="WP_084291333.1">
    <property type="nucleotide sequence ID" value="NZ_FWYB01000014.1"/>
</dbReference>
<accession>A0A1W2EP50</accession>
<dbReference type="OrthoDB" id="1418732at2"/>
<keyword evidence="1" id="KW-0732">Signal</keyword>
<gene>
    <name evidence="2" type="ORF">SAMN04488101_11439</name>
</gene>
<proteinExistence type="predicted"/>
<reference evidence="2 3" key="1">
    <citation type="submission" date="2017-04" db="EMBL/GenBank/DDBJ databases">
        <authorList>
            <person name="Afonso C.L."/>
            <person name="Miller P.J."/>
            <person name="Scott M.A."/>
            <person name="Spackman E."/>
            <person name="Goraichik I."/>
            <person name="Dimitrov K.M."/>
            <person name="Suarez D.L."/>
            <person name="Swayne D.E."/>
        </authorList>
    </citation>
    <scope>NUCLEOTIDE SEQUENCE [LARGE SCALE GENOMIC DNA]</scope>
    <source>
        <strain evidence="2 3">DSM 19625</strain>
    </source>
</reference>
<dbReference type="STRING" id="475255.SAMN04488101_11439"/>
<dbReference type="AlphaFoldDB" id="A0A1W2EP50"/>
<evidence type="ECO:0000313" key="3">
    <source>
        <dbReference type="Proteomes" id="UP000192678"/>
    </source>
</evidence>